<evidence type="ECO:0000256" key="2">
    <source>
        <dbReference type="ARBA" id="ARBA00009477"/>
    </source>
</evidence>
<dbReference type="EMBL" id="WWCU01000001">
    <property type="protein sequence ID" value="MYN05761.1"/>
    <property type="molecule type" value="Genomic_DNA"/>
</dbReference>
<dbReference type="PANTHER" id="PTHR32347:SF23">
    <property type="entry name" value="BLL5650 PROTEIN"/>
    <property type="match status" value="1"/>
</dbReference>
<dbReference type="InterPro" id="IPR058627">
    <property type="entry name" value="MdtA-like_C"/>
</dbReference>
<keyword evidence="4" id="KW-1133">Transmembrane helix</keyword>
<dbReference type="NCBIfam" id="TIGR01730">
    <property type="entry name" value="RND_mfp"/>
    <property type="match status" value="1"/>
</dbReference>
<comment type="similarity">
    <text evidence="2">Belongs to the membrane fusion protein (MFP) (TC 8.A.1) family.</text>
</comment>
<keyword evidence="4" id="KW-0812">Transmembrane</keyword>
<dbReference type="GO" id="GO:0030313">
    <property type="term" value="C:cell envelope"/>
    <property type="evidence" value="ECO:0007669"/>
    <property type="project" value="UniProtKB-SubCell"/>
</dbReference>
<keyword evidence="4" id="KW-0472">Membrane</keyword>
<evidence type="ECO:0000313" key="7">
    <source>
        <dbReference type="EMBL" id="MYN05761.1"/>
    </source>
</evidence>
<dbReference type="Gene3D" id="2.40.420.20">
    <property type="match status" value="1"/>
</dbReference>
<accession>A0A7X4H6U5</accession>
<feature type="domain" description="Multidrug resistance protein MdtA-like C-terminal permuted SH3" evidence="6">
    <location>
        <begin position="342"/>
        <end position="401"/>
    </location>
</feature>
<evidence type="ECO:0000259" key="6">
    <source>
        <dbReference type="Pfam" id="PF25967"/>
    </source>
</evidence>
<evidence type="ECO:0000256" key="1">
    <source>
        <dbReference type="ARBA" id="ARBA00004196"/>
    </source>
</evidence>
<evidence type="ECO:0000259" key="5">
    <source>
        <dbReference type="Pfam" id="PF25917"/>
    </source>
</evidence>
<dbReference type="SUPFAM" id="SSF111369">
    <property type="entry name" value="HlyD-like secretion proteins"/>
    <property type="match status" value="1"/>
</dbReference>
<organism evidence="7 8">
    <name type="scientific">Pseudoduganella aquatica</name>
    <dbReference type="NCBI Taxonomy" id="2660641"/>
    <lineage>
        <taxon>Bacteria</taxon>
        <taxon>Pseudomonadati</taxon>
        <taxon>Pseudomonadota</taxon>
        <taxon>Betaproteobacteria</taxon>
        <taxon>Burkholderiales</taxon>
        <taxon>Oxalobacteraceae</taxon>
        <taxon>Telluria group</taxon>
        <taxon>Pseudoduganella</taxon>
    </lineage>
</organism>
<sequence>MDTIVPKRRGKTIALAVAGTAAVAAFAFALWHWMPRGLQVAAGELRIAAVERGVFRDDVVVRATAQPLQSVMLDSVESGRIEEVYARDGDLVKQGQLLFRISNPQRNLELLARQGERAQQISNLSNLRVAQEASRSEHQRRLDDLSFAMDQAQKRYARDEKLAAQGFLSSVALEESADRVAQQWRVLAQAQASNDTDQRVRATALEQLDKALDGLQSGLKLVSATVDALAVRAPSDGRLTDFRLQVGESITTGKHVGRIDDPARFKLSAEVDEYYLKRVAVGRHGSVQMDGRSYAVDVSTIYPQIKEGRFTVELVFSAGQPDALSPGQSVDATITLGEPAPALLLPNGAFLNDSGGTWVYAVAPDGGVAERRAIRSGRRNNAQLEVLSGLAVGERVIVSGYTAYGNAPRLQISK</sequence>
<dbReference type="GO" id="GO:0022857">
    <property type="term" value="F:transmembrane transporter activity"/>
    <property type="evidence" value="ECO:0007669"/>
    <property type="project" value="InterPro"/>
</dbReference>
<evidence type="ECO:0000256" key="3">
    <source>
        <dbReference type="ARBA" id="ARBA00023054"/>
    </source>
</evidence>
<dbReference type="InterPro" id="IPR058625">
    <property type="entry name" value="MdtA-like_BSH"/>
</dbReference>
<dbReference type="PANTHER" id="PTHR32347">
    <property type="entry name" value="EFFLUX SYSTEM COMPONENT YKNX-RELATED"/>
    <property type="match status" value="1"/>
</dbReference>
<comment type="caution">
    <text evidence="7">The sequence shown here is derived from an EMBL/GenBank/DDBJ whole genome shotgun (WGS) entry which is preliminary data.</text>
</comment>
<protein>
    <submittedName>
        <fullName evidence="7">Efflux RND transporter periplasmic adaptor subunit</fullName>
    </submittedName>
</protein>
<dbReference type="Pfam" id="PF25967">
    <property type="entry name" value="RND-MFP_C"/>
    <property type="match status" value="1"/>
</dbReference>
<dbReference type="GO" id="GO:0016020">
    <property type="term" value="C:membrane"/>
    <property type="evidence" value="ECO:0007669"/>
    <property type="project" value="InterPro"/>
</dbReference>
<dbReference type="InterPro" id="IPR050465">
    <property type="entry name" value="UPF0194_transport"/>
</dbReference>
<dbReference type="Gene3D" id="2.40.50.100">
    <property type="match status" value="1"/>
</dbReference>
<evidence type="ECO:0000256" key="4">
    <source>
        <dbReference type="SAM" id="Phobius"/>
    </source>
</evidence>
<dbReference type="Proteomes" id="UP000450676">
    <property type="component" value="Unassembled WGS sequence"/>
</dbReference>
<feature type="transmembrane region" description="Helical" evidence="4">
    <location>
        <begin position="12"/>
        <end position="34"/>
    </location>
</feature>
<dbReference type="AlphaFoldDB" id="A0A7X4H6U5"/>
<reference evidence="7 8" key="1">
    <citation type="submission" date="2019-12" db="EMBL/GenBank/DDBJ databases">
        <title>Novel species isolated from a subtropical stream in China.</title>
        <authorList>
            <person name="Lu H."/>
        </authorList>
    </citation>
    <scope>NUCLEOTIDE SEQUENCE [LARGE SCALE GENOMIC DNA]</scope>
    <source>
        <strain evidence="7 8">FT127W</strain>
    </source>
</reference>
<proteinExistence type="inferred from homology"/>
<keyword evidence="8" id="KW-1185">Reference proteome</keyword>
<dbReference type="PRINTS" id="PR01490">
    <property type="entry name" value="RTXTOXIND"/>
</dbReference>
<evidence type="ECO:0000313" key="8">
    <source>
        <dbReference type="Proteomes" id="UP000450676"/>
    </source>
</evidence>
<keyword evidence="3" id="KW-0175">Coiled coil</keyword>
<gene>
    <name evidence="7" type="ORF">GTP77_00245</name>
</gene>
<comment type="subcellular location">
    <subcellularLocation>
        <location evidence="1">Cell envelope</location>
    </subcellularLocation>
</comment>
<dbReference type="Pfam" id="PF25917">
    <property type="entry name" value="BSH_RND"/>
    <property type="match status" value="1"/>
</dbReference>
<dbReference type="Gene3D" id="2.40.30.170">
    <property type="match status" value="1"/>
</dbReference>
<name>A0A7X4H6U5_9BURK</name>
<dbReference type="InterPro" id="IPR006143">
    <property type="entry name" value="RND_pump_MFP"/>
</dbReference>
<feature type="domain" description="Multidrug resistance protein MdtA-like barrel-sandwich hybrid" evidence="5">
    <location>
        <begin position="78"/>
        <end position="255"/>
    </location>
</feature>